<organism evidence="1 2">
    <name type="scientific">Vaccinium darrowii</name>
    <dbReference type="NCBI Taxonomy" id="229202"/>
    <lineage>
        <taxon>Eukaryota</taxon>
        <taxon>Viridiplantae</taxon>
        <taxon>Streptophyta</taxon>
        <taxon>Embryophyta</taxon>
        <taxon>Tracheophyta</taxon>
        <taxon>Spermatophyta</taxon>
        <taxon>Magnoliopsida</taxon>
        <taxon>eudicotyledons</taxon>
        <taxon>Gunneridae</taxon>
        <taxon>Pentapetalae</taxon>
        <taxon>asterids</taxon>
        <taxon>Ericales</taxon>
        <taxon>Ericaceae</taxon>
        <taxon>Vaccinioideae</taxon>
        <taxon>Vaccinieae</taxon>
        <taxon>Vaccinium</taxon>
    </lineage>
</organism>
<evidence type="ECO:0000313" key="2">
    <source>
        <dbReference type="Proteomes" id="UP000828048"/>
    </source>
</evidence>
<sequence length="455" mass="51734">MDSDIGRSLDRISNLPDSILCHILSFLPTKNAVGTSILSTKWRYLWTGVTSLDFDDSVLFHDRDEFVGRYEMVNLSFMNFVNRVLLLTDVSCLEKFRLRVEEFCTFEFPPVFFSSRSLVNLTLLGCFLLRIPASICLPSLKILNLVELQCENEDSAQNLFSGCPVLEELHVSGDPANAYRFTYYYKVYELVVNAPRLEHFHLSDSLTVEFSLVNLSSLLKANVRTWLSRSSSPTNYGPSASKLLRGIANVKFLDILIEVEGHVLPTFQNLTHLRLGLDCISCWNWDLLENFLQCSPNLEVLILEGESPGSAVFWRPPPQVPCCLSWHLKEVEIQQFDGKQYQLELHFQGAQRLVNLISIIEVVDPEFTRQSFQPSVAFCTCFFCISSFAFAASVCRWSCWSRLICLSVGLFRSCGLILTSSFVETSRFDLVGNLWKEQLVKYNHNGSTNAGGLRR</sequence>
<proteinExistence type="predicted"/>
<protein>
    <submittedName>
        <fullName evidence="1">Uncharacterized protein</fullName>
    </submittedName>
</protein>
<accession>A0ACB7Z574</accession>
<comment type="caution">
    <text evidence="1">The sequence shown here is derived from an EMBL/GenBank/DDBJ whole genome shotgun (WGS) entry which is preliminary data.</text>
</comment>
<name>A0ACB7Z574_9ERIC</name>
<keyword evidence="2" id="KW-1185">Reference proteome</keyword>
<reference evidence="1 2" key="1">
    <citation type="journal article" date="2021" name="Hortic Res">
        <title>High-quality reference genome and annotation aids understanding of berry development for evergreen blueberry (Vaccinium darrowii).</title>
        <authorList>
            <person name="Yu J."/>
            <person name="Hulse-Kemp A.M."/>
            <person name="Babiker E."/>
            <person name="Staton M."/>
        </authorList>
    </citation>
    <scope>NUCLEOTIDE SEQUENCE [LARGE SCALE GENOMIC DNA]</scope>
    <source>
        <strain evidence="2">cv. NJ 8807/NJ 8810</strain>
        <tissue evidence="1">Young leaf</tissue>
    </source>
</reference>
<dbReference type="Proteomes" id="UP000828048">
    <property type="component" value="Chromosome 4"/>
</dbReference>
<dbReference type="EMBL" id="CM037154">
    <property type="protein sequence ID" value="KAH7860854.1"/>
    <property type="molecule type" value="Genomic_DNA"/>
</dbReference>
<evidence type="ECO:0000313" key="1">
    <source>
        <dbReference type="EMBL" id="KAH7860854.1"/>
    </source>
</evidence>
<gene>
    <name evidence="1" type="ORF">Vadar_018792</name>
</gene>